<organism evidence="2 3">
    <name type="scientific">Actinophytocola oryzae</name>
    <dbReference type="NCBI Taxonomy" id="502181"/>
    <lineage>
        <taxon>Bacteria</taxon>
        <taxon>Bacillati</taxon>
        <taxon>Actinomycetota</taxon>
        <taxon>Actinomycetes</taxon>
        <taxon>Pseudonocardiales</taxon>
        <taxon>Pseudonocardiaceae</taxon>
    </lineage>
</organism>
<dbReference type="EMBL" id="SOCP01000005">
    <property type="protein sequence ID" value="TDV52353.1"/>
    <property type="molecule type" value="Genomic_DNA"/>
</dbReference>
<comment type="caution">
    <text evidence="2">The sequence shown here is derived from an EMBL/GenBank/DDBJ whole genome shotgun (WGS) entry which is preliminary data.</text>
</comment>
<protein>
    <submittedName>
        <fullName evidence="2">Putative NADH-flavin reductase</fullName>
    </submittedName>
</protein>
<dbReference type="Proteomes" id="UP000294927">
    <property type="component" value="Unassembled WGS sequence"/>
</dbReference>
<dbReference type="SUPFAM" id="SSF51735">
    <property type="entry name" value="NAD(P)-binding Rossmann-fold domains"/>
    <property type="match status" value="1"/>
</dbReference>
<dbReference type="Pfam" id="PF13460">
    <property type="entry name" value="NAD_binding_10"/>
    <property type="match status" value="1"/>
</dbReference>
<sequence>MKLAVFGATGGVGTQLVKLGLAQGHTVTAIVRNPAKFTLTDDPQLQLVTVPDLGDTKRVRAAIAGCDAALSGVGPSGTKDVTAASVPTRHILAALEAEGINRFVAVSAAPVGPLPEGDGFLNRRIVFPFTRKVFGEMYGDLAVMEREIAASGLDWTVVRPPKLTNKPVGDYRVEIGGNVPRGIFASRAEVAHAMLALLTDERAVRQAVGVAR</sequence>
<dbReference type="AlphaFoldDB" id="A0A4R7VRD4"/>
<dbReference type="InterPro" id="IPR016040">
    <property type="entry name" value="NAD(P)-bd_dom"/>
</dbReference>
<keyword evidence="3" id="KW-1185">Reference proteome</keyword>
<proteinExistence type="predicted"/>
<dbReference type="Gene3D" id="3.40.50.720">
    <property type="entry name" value="NAD(P)-binding Rossmann-like Domain"/>
    <property type="match status" value="1"/>
</dbReference>
<dbReference type="PANTHER" id="PTHR15020">
    <property type="entry name" value="FLAVIN REDUCTASE-RELATED"/>
    <property type="match status" value="1"/>
</dbReference>
<gene>
    <name evidence="2" type="ORF">CLV71_105485</name>
</gene>
<dbReference type="InterPro" id="IPR036291">
    <property type="entry name" value="NAD(P)-bd_dom_sf"/>
</dbReference>
<evidence type="ECO:0000313" key="3">
    <source>
        <dbReference type="Proteomes" id="UP000294927"/>
    </source>
</evidence>
<feature type="domain" description="NAD(P)-binding" evidence="1">
    <location>
        <begin position="7"/>
        <end position="201"/>
    </location>
</feature>
<accession>A0A4R7VRD4</accession>
<reference evidence="2 3" key="1">
    <citation type="submission" date="2019-03" db="EMBL/GenBank/DDBJ databases">
        <title>Genomic Encyclopedia of Archaeal and Bacterial Type Strains, Phase II (KMG-II): from individual species to whole genera.</title>
        <authorList>
            <person name="Goeker M."/>
        </authorList>
    </citation>
    <scope>NUCLEOTIDE SEQUENCE [LARGE SCALE GENOMIC DNA]</scope>
    <source>
        <strain evidence="2 3">DSM 45499</strain>
    </source>
</reference>
<evidence type="ECO:0000259" key="1">
    <source>
        <dbReference type="Pfam" id="PF13460"/>
    </source>
</evidence>
<evidence type="ECO:0000313" key="2">
    <source>
        <dbReference type="EMBL" id="TDV52353.1"/>
    </source>
</evidence>
<dbReference type="OrthoDB" id="3763081at2"/>
<dbReference type="RefSeq" id="WP_133903719.1">
    <property type="nucleotide sequence ID" value="NZ_SOCP01000005.1"/>
</dbReference>
<dbReference type="PANTHER" id="PTHR15020:SF50">
    <property type="entry name" value="UPF0659 PROTEIN YMR090W"/>
    <property type="match status" value="1"/>
</dbReference>
<name>A0A4R7VRD4_9PSEU</name>